<dbReference type="Pfam" id="PF01575">
    <property type="entry name" value="MaoC_dehydratas"/>
    <property type="match status" value="1"/>
</dbReference>
<dbReference type="InterPro" id="IPR029069">
    <property type="entry name" value="HotDog_dom_sf"/>
</dbReference>
<gene>
    <name evidence="2" type="ORF">METZ01_LOCUS195172</name>
</gene>
<dbReference type="AlphaFoldDB" id="A0A382DVB7"/>
<sequence>MSDFSTSFRGRFFEDFQVEDVYRSRFGRTVTEADNQLFTHLTLNSNPLHFDAVYTSKTRWGKILVNSTFTLALIVGMSVSDVSENAVANLGWEDVKLPNPVFIGDTLYCETEVLAKRESKSHPDAGIVTIRSRGINQHGKVVIDFKRSIMVYKRHHAPDRGFFPEVEQG</sequence>
<dbReference type="SUPFAM" id="SSF54637">
    <property type="entry name" value="Thioesterase/thiol ester dehydrase-isomerase"/>
    <property type="match status" value="1"/>
</dbReference>
<dbReference type="PANTHER" id="PTHR43664:SF1">
    <property type="entry name" value="BETA-METHYLMALYL-COA DEHYDRATASE"/>
    <property type="match status" value="1"/>
</dbReference>
<accession>A0A382DVB7</accession>
<dbReference type="PANTHER" id="PTHR43664">
    <property type="entry name" value="MONOAMINE OXIDASE-RELATED"/>
    <property type="match status" value="1"/>
</dbReference>
<reference evidence="2" key="1">
    <citation type="submission" date="2018-05" db="EMBL/GenBank/DDBJ databases">
        <authorList>
            <person name="Lanie J.A."/>
            <person name="Ng W.-L."/>
            <person name="Kazmierczak K.M."/>
            <person name="Andrzejewski T.M."/>
            <person name="Davidsen T.M."/>
            <person name="Wayne K.J."/>
            <person name="Tettelin H."/>
            <person name="Glass J.I."/>
            <person name="Rusch D."/>
            <person name="Podicherti R."/>
            <person name="Tsui H.-C.T."/>
            <person name="Winkler M.E."/>
        </authorList>
    </citation>
    <scope>NUCLEOTIDE SEQUENCE</scope>
</reference>
<protein>
    <recommendedName>
        <fullName evidence="1">MaoC-like domain-containing protein</fullName>
    </recommendedName>
</protein>
<name>A0A382DVB7_9ZZZZ</name>
<dbReference type="CDD" id="cd03451">
    <property type="entry name" value="FkbR2"/>
    <property type="match status" value="1"/>
</dbReference>
<evidence type="ECO:0000313" key="2">
    <source>
        <dbReference type="EMBL" id="SVB42318.1"/>
    </source>
</evidence>
<dbReference type="InterPro" id="IPR052342">
    <property type="entry name" value="MCH/BMMD"/>
</dbReference>
<dbReference type="EMBL" id="UINC01041273">
    <property type="protein sequence ID" value="SVB42318.1"/>
    <property type="molecule type" value="Genomic_DNA"/>
</dbReference>
<organism evidence="2">
    <name type="scientific">marine metagenome</name>
    <dbReference type="NCBI Taxonomy" id="408172"/>
    <lineage>
        <taxon>unclassified sequences</taxon>
        <taxon>metagenomes</taxon>
        <taxon>ecological metagenomes</taxon>
    </lineage>
</organism>
<dbReference type="Gene3D" id="3.10.129.10">
    <property type="entry name" value="Hotdog Thioesterase"/>
    <property type="match status" value="1"/>
</dbReference>
<evidence type="ECO:0000259" key="1">
    <source>
        <dbReference type="Pfam" id="PF01575"/>
    </source>
</evidence>
<feature type="domain" description="MaoC-like" evidence="1">
    <location>
        <begin position="18"/>
        <end position="120"/>
    </location>
</feature>
<dbReference type="InterPro" id="IPR002539">
    <property type="entry name" value="MaoC-like_dom"/>
</dbReference>
<proteinExistence type="predicted"/>